<dbReference type="Proteomes" id="UP000695000">
    <property type="component" value="Unplaced"/>
</dbReference>
<evidence type="ECO:0000313" key="4">
    <source>
        <dbReference type="RefSeq" id="XP_017769453.1"/>
    </source>
</evidence>
<dbReference type="Pfam" id="PF00106">
    <property type="entry name" value="adh_short"/>
    <property type="match status" value="1"/>
</dbReference>
<dbReference type="PRINTS" id="PR01167">
    <property type="entry name" value="INSADHFAMILY"/>
</dbReference>
<dbReference type="InterPro" id="IPR020904">
    <property type="entry name" value="Sc_DH/Rdtase_CS"/>
</dbReference>
<proteinExistence type="inferred from homology"/>
<accession>A0ABM1M4F3</accession>
<keyword evidence="2" id="KW-0560">Oxidoreductase</keyword>
<reference evidence="4" key="1">
    <citation type="submission" date="2025-08" db="UniProtKB">
        <authorList>
            <consortium name="RefSeq"/>
        </authorList>
    </citation>
    <scope>IDENTIFICATION</scope>
    <source>
        <tissue evidence="4">Whole Larva</tissue>
    </source>
</reference>
<dbReference type="SUPFAM" id="SSF51735">
    <property type="entry name" value="NAD(P)-binding Rossmann-fold domains"/>
    <property type="match status" value="1"/>
</dbReference>
<comment type="similarity">
    <text evidence="1">Belongs to the short-chain dehydrogenases/reductases (SDR) family.</text>
</comment>
<dbReference type="InterPro" id="IPR002347">
    <property type="entry name" value="SDR_fam"/>
</dbReference>
<evidence type="ECO:0000313" key="3">
    <source>
        <dbReference type="Proteomes" id="UP000695000"/>
    </source>
</evidence>
<dbReference type="Gene3D" id="3.40.50.720">
    <property type="entry name" value="NAD(P)-binding Rossmann-like Domain"/>
    <property type="match status" value="1"/>
</dbReference>
<protein>
    <submittedName>
        <fullName evidence="4">Alcohol dehydrogenase-like</fullName>
    </submittedName>
</protein>
<dbReference type="PRINTS" id="PR00080">
    <property type="entry name" value="SDRFAMILY"/>
</dbReference>
<sequence length="173" mass="19184">MDAAKKFGQKAIYLKTDVSKKSDMEACFNETLKKFGTIDIVINNAGILDEERYELLIDTNIKGVIYGTLLGFKHMGKHRKGKGGIVVNVASIVGVRQFAGFPVYTGTKHFVIGFSRAIGSPFYYDNTGVKILSILPGFTETVLIHKVPTLKEFEELKLNEYTNNKIATFAAQP</sequence>
<organism evidence="3 4">
    <name type="scientific">Nicrophorus vespilloides</name>
    <name type="common">Boreal carrion beetle</name>
    <dbReference type="NCBI Taxonomy" id="110193"/>
    <lineage>
        <taxon>Eukaryota</taxon>
        <taxon>Metazoa</taxon>
        <taxon>Ecdysozoa</taxon>
        <taxon>Arthropoda</taxon>
        <taxon>Hexapoda</taxon>
        <taxon>Insecta</taxon>
        <taxon>Pterygota</taxon>
        <taxon>Neoptera</taxon>
        <taxon>Endopterygota</taxon>
        <taxon>Coleoptera</taxon>
        <taxon>Polyphaga</taxon>
        <taxon>Staphyliniformia</taxon>
        <taxon>Silphidae</taxon>
        <taxon>Nicrophorinae</taxon>
        <taxon>Nicrophorus</taxon>
    </lineage>
</organism>
<evidence type="ECO:0000256" key="2">
    <source>
        <dbReference type="ARBA" id="ARBA00023002"/>
    </source>
</evidence>
<dbReference type="InterPro" id="IPR036291">
    <property type="entry name" value="NAD(P)-bd_dom_sf"/>
</dbReference>
<dbReference type="PANTHER" id="PTHR44229">
    <property type="entry name" value="15-HYDROXYPROSTAGLANDIN DEHYDROGENASE [NAD(+)]"/>
    <property type="match status" value="1"/>
</dbReference>
<gene>
    <name evidence="4" type="primary">LOC108557454</name>
</gene>
<keyword evidence="3" id="KW-1185">Reference proteome</keyword>
<name>A0ABM1M4F3_NICVS</name>
<dbReference type="RefSeq" id="XP_017769453.1">
    <property type="nucleotide sequence ID" value="XM_017913964.1"/>
</dbReference>
<evidence type="ECO:0000256" key="1">
    <source>
        <dbReference type="ARBA" id="ARBA00006484"/>
    </source>
</evidence>
<dbReference type="PANTHER" id="PTHR44229:SF8">
    <property type="entry name" value="ALCOHOL DEHYDROGENASE-RELATED"/>
    <property type="match status" value="1"/>
</dbReference>
<dbReference type="GeneID" id="108557454"/>
<dbReference type="PROSITE" id="PS00061">
    <property type="entry name" value="ADH_SHORT"/>
    <property type="match status" value="1"/>
</dbReference>